<feature type="region of interest" description="Disordered" evidence="1">
    <location>
        <begin position="912"/>
        <end position="932"/>
    </location>
</feature>
<reference evidence="3" key="2">
    <citation type="submission" date="2023-11" db="UniProtKB">
        <authorList>
            <consortium name="WormBaseParasite"/>
        </authorList>
    </citation>
    <scope>IDENTIFICATION</scope>
</reference>
<feature type="region of interest" description="Disordered" evidence="1">
    <location>
        <begin position="1"/>
        <end position="27"/>
    </location>
</feature>
<evidence type="ECO:0000313" key="2">
    <source>
        <dbReference type="Proteomes" id="UP000050795"/>
    </source>
</evidence>
<evidence type="ECO:0000256" key="1">
    <source>
        <dbReference type="SAM" id="MobiDB-lite"/>
    </source>
</evidence>
<dbReference type="WBParaSite" id="TREG1_21510.3">
    <property type="protein sequence ID" value="TREG1_21510.3"/>
    <property type="gene ID" value="TREG1_21510"/>
</dbReference>
<name>A0AA85JBB1_TRIRE</name>
<protein>
    <recommendedName>
        <fullName evidence="4">SH3_10 domain-containing protein</fullName>
    </recommendedName>
</protein>
<feature type="region of interest" description="Disordered" evidence="1">
    <location>
        <begin position="702"/>
        <end position="729"/>
    </location>
</feature>
<organism evidence="2 3">
    <name type="scientific">Trichobilharzia regenti</name>
    <name type="common">Nasal bird schistosome</name>
    <dbReference type="NCBI Taxonomy" id="157069"/>
    <lineage>
        <taxon>Eukaryota</taxon>
        <taxon>Metazoa</taxon>
        <taxon>Spiralia</taxon>
        <taxon>Lophotrochozoa</taxon>
        <taxon>Platyhelminthes</taxon>
        <taxon>Trematoda</taxon>
        <taxon>Digenea</taxon>
        <taxon>Strigeidida</taxon>
        <taxon>Schistosomatoidea</taxon>
        <taxon>Schistosomatidae</taxon>
        <taxon>Trichobilharzia</taxon>
    </lineage>
</organism>
<accession>A0AA85JBB1</accession>
<feature type="region of interest" description="Disordered" evidence="1">
    <location>
        <begin position="630"/>
        <end position="686"/>
    </location>
</feature>
<dbReference type="Proteomes" id="UP000050795">
    <property type="component" value="Unassembled WGS sequence"/>
</dbReference>
<sequence length="1463" mass="165344">MSESGATDDTLVGTPQHDVHYSSLQHERNHRAEQLRDICSDIFNDDIKEHIEGNIEILDYLQGISGLEHDFTKLADRVVNTAMTLSDRNNVKHSDRIYSKDTGASVDKCWKYISQLSEAIQLHIMKSYEYHKLHHEIWAARMELQQVLSGYSIIQEKVDSLSLLTDESLVTVKKMIEAQLNNYARISAKSKEFVEKSCTITPIFLRSPLSDGKHSACLLASLRLPSGKWIHKGDNVKVWSSSPIASKLNNEWHAQTSKGEQLLNAPSICFWLTSPEHSPTINKRSQLMSSVTKKNAEDFDAFLSTKAVSKRFHEDLCSSWRIAVDLFANILIPTCKNYLKTLENVNPVVVEDAEEFSNILKLLYLLLEYGNDPALETVKVLSQNPLETEGDIVHVKNEDIQQLTETLEAWKTLLKKLDEAEGKRDENEASEHSDLNADVESSDINFLLLRQDSSVKKSEKINEYPTTNSSETKDGYEDKELVTSFNYNVPKTFKLNRDSSTCEEYAELPIKDSLHYHTTQKPSTNQSKLNKEKRELMTQIDTPFHSAVVYCPTCSEFHEISILSPFICNTESNYSCFNSCSAVSDALDGHMKPAQSMPSLLLETGNVGFDECKIANSENKRGNEIRKFLKSKVRNKSRPHSASASLTETTASSGLDSPSESSIIIKDEKESRQNRHAAHTRTQEKPKSKSSFLWWYKRSKSKSNEFGPQTPGSPYTEPGPPGRRSPLNIIPSELTQSSLHQSPNSLIPADKFQMNPNEDTDPVIRSYSWVQQGMPLGYGPPFNINWWPASHSSPQGLHPKNRRVNIRSERIKTKPRKLIRKHSFEKYSDRYLPSESHIYNTIDSGIQTDTDICTTGNLDTTVLDSASDIQQASTNAEDFCQYCDRRIHKVSYENNSVQCDFVSSHILGKSSKHTVTSSSSQTDQQDPETVRNEFKKNSIKVWNVSCQVGTVKRNQSTEPMEIGEPLCNAANSHINENEKSDDVRRYAKYNERPKSFESPTRRLTQLTLSYGARPVDPLKFSVSCQIGTSFKTAVDNAELSNDTRGETRKNGTIYHSLMCDASSFETTSPVMVGKKFQVNLPSAPQYEDVATQIEVKETTVNNLNVAHVKNNAQSNLVDAQSTFISPDLKIPRKFRNDVSNLVKATDCHGLVLLNETSTQIGLTNKKLYHNQKDSSSQTDLPYIYVTELESTSNSNVDPKKTNEKYRKEIYKYPSGRTVEQTIPQPATIDNLSTRSDHVKFITHSKPLFGSSSGMTYQSRAVDYQTDSLTNTQMKQVSTPILTTKKEIRSRTNESLPPCRMTSTLSKPRVRRNLTEIPFQSKPTNRRSTSTCGDLVMNIEVHGATCKRSVHEFDYLYTSKNLCDHRFLNSISSSSSSYEDTDDLCEQCRLKYYKPLQMNIAMKPVHVCYSKPRKLNSHLKSQHANSSKGTHRYITKRSFSADNIEVNDEKGDVINSVTVKCPNK</sequence>
<evidence type="ECO:0000313" key="3">
    <source>
        <dbReference type="WBParaSite" id="TREG1_21510.3"/>
    </source>
</evidence>
<feature type="compositionally biased region" description="Basic and acidic residues" evidence="1">
    <location>
        <begin position="17"/>
        <end position="27"/>
    </location>
</feature>
<feature type="compositionally biased region" description="Polar residues" evidence="1">
    <location>
        <begin position="704"/>
        <end position="713"/>
    </location>
</feature>
<feature type="compositionally biased region" description="Low complexity" evidence="1">
    <location>
        <begin position="913"/>
        <end position="924"/>
    </location>
</feature>
<feature type="compositionally biased region" description="Low complexity" evidence="1">
    <location>
        <begin position="641"/>
        <end position="653"/>
    </location>
</feature>
<keyword evidence="2" id="KW-1185">Reference proteome</keyword>
<feature type="compositionally biased region" description="Basic residues" evidence="1">
    <location>
        <begin position="630"/>
        <end position="639"/>
    </location>
</feature>
<reference evidence="2" key="1">
    <citation type="submission" date="2022-06" db="EMBL/GenBank/DDBJ databases">
        <authorList>
            <person name="Berger JAMES D."/>
            <person name="Berger JAMES D."/>
        </authorList>
    </citation>
    <scope>NUCLEOTIDE SEQUENCE [LARGE SCALE GENOMIC DNA]</scope>
</reference>
<proteinExistence type="predicted"/>
<evidence type="ECO:0008006" key="4">
    <source>
        <dbReference type="Google" id="ProtNLM"/>
    </source>
</evidence>